<evidence type="ECO:0000259" key="2">
    <source>
        <dbReference type="Pfam" id="PF03050"/>
    </source>
</evidence>
<feature type="non-terminal residue" evidence="3">
    <location>
        <position position="409"/>
    </location>
</feature>
<sequence length="409" mass="44882">MQKHKVGSSQESSGNMKSLKMKPPKRIDLDLIQANALRQRVATRSLEESDYLIIEGMIETVIFLSQALEEKDASVKRLMQMVFGASTESAKNVLGKTTQDAQGGRVCNLQETSDSKGDEHGGDNEQKNKRKGHGRNGAHTYTGAEKSFVSHATLKSGDRCPACLKGKVYRIKTPKIIVRVTGTAPLSARVWELESLRCNLCGEVFSAQPPPGVGEEKYDETCGAMIALLKYGSGFPFYRLEGLQNSLGIPLPASTQWEIVEAVADKIYPAYEELIRQAAQGEVLHNDDTTVKILALMKGSADKHGTDTGADKSDPDRSGLFTTGIVSIKEGRKIAVFFSGNKHAGENLEDVLQKRQLGLSPPIQMCDALSRNLPKKLKTIAAHCLSHARRKFVDVISYFPDECRYLIEA</sequence>
<dbReference type="Proteomes" id="UP001196980">
    <property type="component" value="Unassembled WGS sequence"/>
</dbReference>
<reference evidence="3 4" key="1">
    <citation type="journal article" date="2020" name="J Geophys Res Biogeosci">
        <title>Magnetotaxis as an Adaptation to Enable Bacterial Shuttling of Microbial Sulfur and Sulfur Cycling Across Aquatic Oxic#Anoxic Interfaces.</title>
        <authorList>
            <person name="Li J."/>
            <person name="Liu P."/>
            <person name="Wang J."/>
            <person name="Roberts A.P."/>
            <person name="Pan Y."/>
        </authorList>
    </citation>
    <scope>NUCLEOTIDE SEQUENCE [LARGE SCALE GENOMIC DNA]</scope>
    <source>
        <strain evidence="3 4">MYR-1_YQ</strain>
    </source>
</reference>
<dbReference type="Pfam" id="PF03050">
    <property type="entry name" value="DDE_Tnp_IS66"/>
    <property type="match status" value="1"/>
</dbReference>
<feature type="region of interest" description="Disordered" evidence="1">
    <location>
        <begin position="1"/>
        <end position="22"/>
    </location>
</feature>
<keyword evidence="4" id="KW-1185">Reference proteome</keyword>
<feature type="domain" description="Transposase IS66 central" evidence="2">
    <location>
        <begin position="220"/>
        <end position="397"/>
    </location>
</feature>
<organism evidence="3 4">
    <name type="scientific">Candidatus Magnetobacterium casense</name>
    <dbReference type="NCBI Taxonomy" id="1455061"/>
    <lineage>
        <taxon>Bacteria</taxon>
        <taxon>Pseudomonadati</taxon>
        <taxon>Nitrospirota</taxon>
        <taxon>Thermodesulfovibrionia</taxon>
        <taxon>Thermodesulfovibrionales</taxon>
        <taxon>Candidatus Magnetobacteriaceae</taxon>
        <taxon>Candidatus Magnetobacterium</taxon>
    </lineage>
</organism>
<feature type="compositionally biased region" description="Basic and acidic residues" evidence="1">
    <location>
        <begin position="113"/>
        <end position="127"/>
    </location>
</feature>
<dbReference type="RefSeq" id="WP_218253761.1">
    <property type="nucleotide sequence ID" value="NZ_JABXWD010000465.1"/>
</dbReference>
<proteinExistence type="predicted"/>
<name>A0ABS6S2U1_9BACT</name>
<dbReference type="InterPro" id="IPR004291">
    <property type="entry name" value="Transposase_IS66_central"/>
</dbReference>
<dbReference type="PANTHER" id="PTHR33678:SF1">
    <property type="entry name" value="BLL1576 PROTEIN"/>
    <property type="match status" value="1"/>
</dbReference>
<feature type="region of interest" description="Disordered" evidence="1">
    <location>
        <begin position="94"/>
        <end position="142"/>
    </location>
</feature>
<protein>
    <submittedName>
        <fullName evidence="3">Transposase</fullName>
    </submittedName>
</protein>
<dbReference type="InterPro" id="IPR052344">
    <property type="entry name" value="Transposase-related"/>
</dbReference>
<dbReference type="PANTHER" id="PTHR33678">
    <property type="entry name" value="BLL1576 PROTEIN"/>
    <property type="match status" value="1"/>
</dbReference>
<dbReference type="EMBL" id="JABXWD010000465">
    <property type="protein sequence ID" value="MBV6343156.1"/>
    <property type="molecule type" value="Genomic_DNA"/>
</dbReference>
<evidence type="ECO:0000313" key="4">
    <source>
        <dbReference type="Proteomes" id="UP001196980"/>
    </source>
</evidence>
<evidence type="ECO:0000313" key="3">
    <source>
        <dbReference type="EMBL" id="MBV6343156.1"/>
    </source>
</evidence>
<comment type="caution">
    <text evidence="3">The sequence shown here is derived from an EMBL/GenBank/DDBJ whole genome shotgun (WGS) entry which is preliminary data.</text>
</comment>
<evidence type="ECO:0000256" key="1">
    <source>
        <dbReference type="SAM" id="MobiDB-lite"/>
    </source>
</evidence>
<accession>A0ABS6S2U1</accession>
<feature type="compositionally biased region" description="Polar residues" evidence="1">
    <location>
        <begin position="7"/>
        <end position="16"/>
    </location>
</feature>
<gene>
    <name evidence="3" type="ORF">HWQ67_16370</name>
</gene>